<evidence type="ECO:0000313" key="14">
    <source>
        <dbReference type="EMBL" id="QYR53015.1"/>
    </source>
</evidence>
<keyword evidence="5 9" id="KW-0798">TonB box</keyword>
<dbReference type="SUPFAM" id="SSF56935">
    <property type="entry name" value="Porins"/>
    <property type="match status" value="1"/>
</dbReference>
<gene>
    <name evidence="14" type="ORF">H8L67_00360</name>
</gene>
<keyword evidence="11" id="KW-0732">Signal</keyword>
<dbReference type="InterPro" id="IPR000531">
    <property type="entry name" value="Beta-barrel_TonB"/>
</dbReference>
<dbReference type="Gene3D" id="2.40.170.20">
    <property type="entry name" value="TonB-dependent receptor, beta-barrel domain"/>
    <property type="match status" value="1"/>
</dbReference>
<evidence type="ECO:0000256" key="9">
    <source>
        <dbReference type="RuleBase" id="RU003357"/>
    </source>
</evidence>
<feature type="domain" description="TonB-dependent receptor-like beta-barrel" evidence="12">
    <location>
        <begin position="210"/>
        <end position="651"/>
    </location>
</feature>
<evidence type="ECO:0000256" key="3">
    <source>
        <dbReference type="ARBA" id="ARBA00022452"/>
    </source>
</evidence>
<dbReference type="Proteomes" id="UP000824755">
    <property type="component" value="Chromosome"/>
</dbReference>
<evidence type="ECO:0000256" key="1">
    <source>
        <dbReference type="ARBA" id="ARBA00004571"/>
    </source>
</evidence>
<evidence type="ECO:0000256" key="6">
    <source>
        <dbReference type="ARBA" id="ARBA00023136"/>
    </source>
</evidence>
<dbReference type="InterPro" id="IPR037066">
    <property type="entry name" value="Plug_dom_sf"/>
</dbReference>
<dbReference type="CDD" id="cd01347">
    <property type="entry name" value="ligand_gated_channel"/>
    <property type="match status" value="1"/>
</dbReference>
<dbReference type="PANTHER" id="PTHR30069:SF49">
    <property type="entry name" value="OUTER MEMBRANE PROTEIN C"/>
    <property type="match status" value="1"/>
</dbReference>
<dbReference type="Pfam" id="PF07715">
    <property type="entry name" value="Plug"/>
    <property type="match status" value="1"/>
</dbReference>
<keyword evidence="4 8" id="KW-0812">Transmembrane</keyword>
<feature type="domain" description="TonB-dependent receptor plug" evidence="13">
    <location>
        <begin position="73"/>
        <end position="160"/>
    </location>
</feature>
<keyword evidence="7 8" id="KW-0998">Cell outer membrane</keyword>
<evidence type="ECO:0000256" key="10">
    <source>
        <dbReference type="SAM" id="MobiDB-lite"/>
    </source>
</evidence>
<dbReference type="InterPro" id="IPR012910">
    <property type="entry name" value="Plug_dom"/>
</dbReference>
<reference evidence="14 15" key="1">
    <citation type="submission" date="2021-08" db="EMBL/GenBank/DDBJ databases">
        <title>Lysobacter sp. strain CJ11 Genome sequencing and assembly.</title>
        <authorList>
            <person name="Kim I."/>
        </authorList>
    </citation>
    <scope>NUCLEOTIDE SEQUENCE [LARGE SCALE GENOMIC DNA]</scope>
    <source>
        <strain evidence="14 15">CJ11</strain>
    </source>
</reference>
<dbReference type="NCBIfam" id="TIGR01778">
    <property type="entry name" value="TonB-copper"/>
    <property type="match status" value="1"/>
</dbReference>
<organism evidence="14 15">
    <name type="scientific">Lysobacter soyae</name>
    <dbReference type="NCBI Taxonomy" id="2764185"/>
    <lineage>
        <taxon>Bacteria</taxon>
        <taxon>Pseudomonadati</taxon>
        <taxon>Pseudomonadota</taxon>
        <taxon>Gammaproteobacteria</taxon>
        <taxon>Lysobacterales</taxon>
        <taxon>Lysobacteraceae</taxon>
        <taxon>Lysobacter</taxon>
    </lineage>
</organism>
<name>A0ABX8WP38_9GAMM</name>
<evidence type="ECO:0000313" key="15">
    <source>
        <dbReference type="Proteomes" id="UP000824755"/>
    </source>
</evidence>
<comment type="similarity">
    <text evidence="8 9">Belongs to the TonB-dependent receptor family.</text>
</comment>
<dbReference type="RefSeq" id="WP_220379834.1">
    <property type="nucleotide sequence ID" value="NZ_CP080544.1"/>
</dbReference>
<dbReference type="InterPro" id="IPR010100">
    <property type="entry name" value="TonB-dep_Cu_rcpt"/>
</dbReference>
<keyword evidence="6 8" id="KW-0472">Membrane</keyword>
<proteinExistence type="inferred from homology"/>
<feature type="region of interest" description="Disordered" evidence="10">
    <location>
        <begin position="350"/>
        <end position="370"/>
    </location>
</feature>
<dbReference type="EMBL" id="CP080544">
    <property type="protein sequence ID" value="QYR53015.1"/>
    <property type="molecule type" value="Genomic_DNA"/>
</dbReference>
<dbReference type="Gene3D" id="2.170.130.10">
    <property type="entry name" value="TonB-dependent receptor, plug domain"/>
    <property type="match status" value="1"/>
</dbReference>
<keyword evidence="3 8" id="KW-1134">Transmembrane beta strand</keyword>
<keyword evidence="15" id="KW-1185">Reference proteome</keyword>
<evidence type="ECO:0000256" key="11">
    <source>
        <dbReference type="SAM" id="SignalP"/>
    </source>
</evidence>
<dbReference type="InterPro" id="IPR036942">
    <property type="entry name" value="Beta-barrel_TonB_sf"/>
</dbReference>
<evidence type="ECO:0000256" key="4">
    <source>
        <dbReference type="ARBA" id="ARBA00022692"/>
    </source>
</evidence>
<dbReference type="PANTHER" id="PTHR30069">
    <property type="entry name" value="TONB-DEPENDENT OUTER MEMBRANE RECEPTOR"/>
    <property type="match status" value="1"/>
</dbReference>
<accession>A0ABX8WP38</accession>
<keyword evidence="14" id="KW-0675">Receptor</keyword>
<dbReference type="Pfam" id="PF00593">
    <property type="entry name" value="TonB_dep_Rec_b-barrel"/>
    <property type="match status" value="1"/>
</dbReference>
<feature type="signal peptide" evidence="11">
    <location>
        <begin position="1"/>
        <end position="29"/>
    </location>
</feature>
<dbReference type="PROSITE" id="PS52016">
    <property type="entry name" value="TONB_DEPENDENT_REC_3"/>
    <property type="match status" value="1"/>
</dbReference>
<evidence type="ECO:0000256" key="2">
    <source>
        <dbReference type="ARBA" id="ARBA00022448"/>
    </source>
</evidence>
<evidence type="ECO:0000259" key="13">
    <source>
        <dbReference type="Pfam" id="PF07715"/>
    </source>
</evidence>
<evidence type="ECO:0000256" key="8">
    <source>
        <dbReference type="PROSITE-ProRule" id="PRU01360"/>
    </source>
</evidence>
<evidence type="ECO:0000256" key="7">
    <source>
        <dbReference type="ARBA" id="ARBA00023237"/>
    </source>
</evidence>
<feature type="chain" id="PRO_5045659641" evidence="11">
    <location>
        <begin position="30"/>
        <end position="692"/>
    </location>
</feature>
<evidence type="ECO:0000259" key="12">
    <source>
        <dbReference type="Pfam" id="PF00593"/>
    </source>
</evidence>
<comment type="subcellular location">
    <subcellularLocation>
        <location evidence="1 8">Cell outer membrane</location>
        <topology evidence="1 8">Multi-pass membrane protein</topology>
    </subcellularLocation>
</comment>
<dbReference type="InterPro" id="IPR039426">
    <property type="entry name" value="TonB-dep_rcpt-like"/>
</dbReference>
<sequence length="692" mass="75471">MNTLNRAARARARLSLAVAMALATMPALAQQNPSDTEHVEAPAVTLEKVVVTAAPVSPLTFELETKLPRQPVPASDGADYLKTVPGFNAIRNGGTNGDPVLRGMHGSRLNILTDEGTMPGGCPARMDNPLSYVSPENFDRLIVVKGPQTVLWGPGASAGTIRFDRLGKRMTESPFEGGGSLMAGAFNRRDAAVDLRMGKPLVFLRTTANHSQADDYTDGNGDIVPSAWKKWNADVSLGYTPDDDTVIQLNAGSGDGEAKYAGRGMDGRQFKREHLSLQARTTGMQGVLAGYEASLYYNRADHIMDNYSLRTPNPKSMMAMPMYADVDRTTTGGRVALSWQLGRLSLATGGDFSRSEHRSRVGGPDTPPEQLPWVDDARLANSGLFVEATWKGANTAQIVFGARGDRATVQDLRAMTDGMMPRPNPTRGQTRQATLASGFLRIESNSSAALQWYAGLGHVERMPDYWELFSATLGPVGSVNAFSALRPEQTTQWDVGFAYQTRTVSLWANGYIGRIHDYIEFSDLPMGMMRSTRANKIDANIHGLEAGGSWRIASHWRTEGSVAYAWGEHSDSHTPLGQIPPLEARWTLAYETNRWGLSLLGRGVRGQDRIAPGQGNVVGRDIDASRGFSTWALNAHWQLSNALTLSGGIDNAFNRVYSEHLNRTGSVDFGYTADPVRINEPGRTVWIKLTWR</sequence>
<evidence type="ECO:0000256" key="5">
    <source>
        <dbReference type="ARBA" id="ARBA00023077"/>
    </source>
</evidence>
<protein>
    <submittedName>
        <fullName evidence="14">TonB-dependent copper receptor</fullName>
    </submittedName>
</protein>
<keyword evidence="2 8" id="KW-0813">Transport</keyword>